<evidence type="ECO:0000313" key="2">
    <source>
        <dbReference type="EMBL" id="CAK9099594.1"/>
    </source>
</evidence>
<reference evidence="2 3" key="1">
    <citation type="submission" date="2024-02" db="EMBL/GenBank/DDBJ databases">
        <authorList>
            <person name="Chen Y."/>
            <person name="Shah S."/>
            <person name="Dougan E. K."/>
            <person name="Thang M."/>
            <person name="Chan C."/>
        </authorList>
    </citation>
    <scope>NUCLEOTIDE SEQUENCE [LARGE SCALE GENOMIC DNA]</scope>
</reference>
<name>A0ABP0RH48_9DINO</name>
<keyword evidence="3" id="KW-1185">Reference proteome</keyword>
<gene>
    <name evidence="2" type="ORF">CCMP2556_LOCUS47118</name>
</gene>
<dbReference type="SUPFAM" id="SSF53474">
    <property type="entry name" value="alpha/beta-Hydrolases"/>
    <property type="match status" value="1"/>
</dbReference>
<dbReference type="EMBL" id="CAXAMN010025984">
    <property type="protein sequence ID" value="CAK9099594.1"/>
    <property type="molecule type" value="Genomic_DNA"/>
</dbReference>
<dbReference type="Proteomes" id="UP001642484">
    <property type="component" value="Unassembled WGS sequence"/>
</dbReference>
<dbReference type="PANTHER" id="PTHR43358">
    <property type="entry name" value="ALPHA/BETA-HYDROLASE"/>
    <property type="match status" value="1"/>
</dbReference>
<dbReference type="InterPro" id="IPR022742">
    <property type="entry name" value="Hydrolase_4"/>
</dbReference>
<dbReference type="InterPro" id="IPR052920">
    <property type="entry name" value="DNA-binding_regulatory"/>
</dbReference>
<dbReference type="Gene3D" id="3.40.50.1820">
    <property type="entry name" value="alpha/beta hydrolase"/>
    <property type="match status" value="1"/>
</dbReference>
<sequence>AISVFSVAIPCYGALMTRVETSSPTSECIGDCGDGDWLYNAFQYEFKLWNYIIRPPRVIYDETDLGPTEFVAGGVRATRRDFKLRTHRGVLLSCSFFAPSQDGKAEIQRFPVVIYLHGNSSSRLEACNLVGALISQRIALFCFDAAGCGQSEGEYVSLGWHERDDLAVVIDCLRRLPYCGQIGLWGRSMGAATALMHSSRDSDLGALCLDSSFASLRQLVEEFAQSKNIPLPVPSWLVGAALAVVRLRVKALADFDIEDLVPLQHARCSLAPAIFLHGKKDDFVDVKHSRQLYEVYAGSKEFIAVDGDHNSERGGQVVGHVISFFKRCLRPAEQPMVPTLLWDPQFAVPSLDGVPLRVPMQRHSSTDLAKKDKKRVSYVTAAAKACRHADMSRGTGARQLTFSLIPEVSHRSAQEVKGQAVRQLLPRSDANAH</sequence>
<feature type="non-terminal residue" evidence="2">
    <location>
        <position position="1"/>
    </location>
</feature>
<evidence type="ECO:0000259" key="1">
    <source>
        <dbReference type="Pfam" id="PF12146"/>
    </source>
</evidence>
<accession>A0ABP0RH48</accession>
<proteinExistence type="predicted"/>
<evidence type="ECO:0000313" key="3">
    <source>
        <dbReference type="Proteomes" id="UP001642484"/>
    </source>
</evidence>
<dbReference type="InterPro" id="IPR029058">
    <property type="entry name" value="AB_hydrolase_fold"/>
</dbReference>
<comment type="caution">
    <text evidence="2">The sequence shown here is derived from an EMBL/GenBank/DDBJ whole genome shotgun (WGS) entry which is preliminary data.</text>
</comment>
<dbReference type="Pfam" id="PF12146">
    <property type="entry name" value="Hydrolase_4"/>
    <property type="match status" value="1"/>
</dbReference>
<organism evidence="2 3">
    <name type="scientific">Durusdinium trenchii</name>
    <dbReference type="NCBI Taxonomy" id="1381693"/>
    <lineage>
        <taxon>Eukaryota</taxon>
        <taxon>Sar</taxon>
        <taxon>Alveolata</taxon>
        <taxon>Dinophyceae</taxon>
        <taxon>Suessiales</taxon>
        <taxon>Symbiodiniaceae</taxon>
        <taxon>Durusdinium</taxon>
    </lineage>
</organism>
<protein>
    <recommendedName>
        <fullName evidence="1">Serine aminopeptidase S33 domain-containing protein</fullName>
    </recommendedName>
</protein>
<dbReference type="PANTHER" id="PTHR43358:SF4">
    <property type="entry name" value="ALPHA_BETA HYDROLASE FOLD-1 DOMAIN-CONTAINING PROTEIN"/>
    <property type="match status" value="1"/>
</dbReference>
<feature type="domain" description="Serine aminopeptidase S33" evidence="1">
    <location>
        <begin position="112"/>
        <end position="219"/>
    </location>
</feature>